<keyword evidence="6" id="KW-0862">Zinc</keyword>
<feature type="transmembrane region" description="Helical" evidence="4">
    <location>
        <begin position="456"/>
        <end position="476"/>
    </location>
</feature>
<feature type="compositionally biased region" description="Low complexity" evidence="3">
    <location>
        <begin position="483"/>
        <end position="504"/>
    </location>
</feature>
<dbReference type="InterPro" id="IPR013324">
    <property type="entry name" value="RNA_pol_sigma_r3/r4-like"/>
</dbReference>
<dbReference type="GO" id="GO:0008270">
    <property type="term" value="F:zinc ion binding"/>
    <property type="evidence" value="ECO:0007669"/>
    <property type="project" value="UniProtKB-KW"/>
</dbReference>
<evidence type="ECO:0000313" key="6">
    <source>
        <dbReference type="EMBL" id="SDQ71807.1"/>
    </source>
</evidence>
<keyword evidence="6" id="KW-0863">Zinc-finger</keyword>
<protein>
    <submittedName>
        <fullName evidence="6">Putative zinc-finger</fullName>
    </submittedName>
</protein>
<dbReference type="InterPro" id="IPR027383">
    <property type="entry name" value="Znf_put"/>
</dbReference>
<dbReference type="EMBL" id="FNKK01000002">
    <property type="protein sequence ID" value="SDQ71807.1"/>
    <property type="molecule type" value="Genomic_DNA"/>
</dbReference>
<dbReference type="Pfam" id="PF13490">
    <property type="entry name" value="zf-HC2"/>
    <property type="match status" value="1"/>
</dbReference>
<name>A0A1H1D5L1_9ACTN</name>
<dbReference type="AlphaFoldDB" id="A0A1H1D5L1"/>
<evidence type="ECO:0000256" key="3">
    <source>
        <dbReference type="SAM" id="MobiDB-lite"/>
    </source>
</evidence>
<dbReference type="OrthoDB" id="4990598at2"/>
<feature type="region of interest" description="Disordered" evidence="3">
    <location>
        <begin position="28"/>
        <end position="49"/>
    </location>
</feature>
<dbReference type="STRING" id="35622.SAMN04489764_1834"/>
<keyword evidence="4" id="KW-0472">Membrane</keyword>
<evidence type="ECO:0000313" key="7">
    <source>
        <dbReference type="Proteomes" id="UP000217103"/>
    </source>
</evidence>
<dbReference type="RefSeq" id="WP_093258641.1">
    <property type="nucleotide sequence ID" value="NZ_FNKK01000002.1"/>
</dbReference>
<keyword evidence="2" id="KW-0804">Transcription</keyword>
<gene>
    <name evidence="6" type="ORF">SAMN04489764_1834</name>
</gene>
<keyword evidence="4" id="KW-0812">Transmembrane</keyword>
<accession>A0A1H1D5L1</accession>
<dbReference type="InterPro" id="IPR041916">
    <property type="entry name" value="Anti_sigma_zinc_sf"/>
</dbReference>
<keyword evidence="4" id="KW-1133">Transmembrane helix</keyword>
<feature type="compositionally biased region" description="Low complexity" evidence="3">
    <location>
        <begin position="409"/>
        <end position="435"/>
    </location>
</feature>
<dbReference type="Gene3D" id="1.10.10.1320">
    <property type="entry name" value="Anti-sigma factor, zinc-finger domain"/>
    <property type="match status" value="1"/>
</dbReference>
<keyword evidence="1" id="KW-0805">Transcription regulation</keyword>
<keyword evidence="7" id="KW-1185">Reference proteome</keyword>
<feature type="compositionally biased region" description="Low complexity" evidence="3">
    <location>
        <begin position="186"/>
        <end position="210"/>
    </location>
</feature>
<evidence type="ECO:0000259" key="5">
    <source>
        <dbReference type="Pfam" id="PF13490"/>
    </source>
</evidence>
<sequence length="987" mass="101636">MTAFSIIYERHVAAARALAVHLVAGSRRGAGERGRPAGAGGAAVPSAAATPGDVEEEAEEIVADAFAGILDAVRHGGGPADGFRLSLLAAVRRAAEARAAGMRTGSAASSPASRWEAGAVRAGGEDAAGDGGDGAAGETGPPNTVPFAVRTGRDPGYADTDLPEADIRRPEPEITPEDAPPGPGEVPGEAASSVLSAASPSSDASTATTAWGRSGMRRDDGTSSFAGGLYALLPEAERGAGGLARTPFALAFLSLPDRWRAVLWHVEVEAGRTAEIARLLGVSPAIVPAMADRAAEGLRQAYVRTRLGASPRRSCRPVLEKLGAYAGDGLTRREGGEIDRHLADCTDCRAAFHELADVGQGMRGTIGPLIVGPVLPAYLASLRQAAETARRGGIRGALTRLGRRDRRTASQTASWAAVAARTRAPRPSAVRRVTPTPEPEPGPLRWAAGVIRRHRFALAGTAFAVAVITAAAFILVSAERPTGRVAVGPPPVARTTPPVTSGPTPGRPTPPASPKPSAPPASRADTSTRGVPLESGDADVPEAGTPPAKVPASGTPKRARLVASIDPLGSLVRARPGIIGVRLRNVGAGPSGEVVATIKLPRGVSLLTSGRRGAGARTIEPVGTVDGWSCRPAEEGARCTRGPLAPGRDTAVFVRVLVDPRAPMGRVPGLRVSAGEERLSARARAGVREAGAPARFATDGRVVTRVIGNALLSCENDRVSCLVTGRGNGECRDNDLRRMKAIDADRDPRTSSSSAASLSIPSGGHVVWAGLYWSAANRARTTTTIKVRPPGRAGYIRVRATEVVTRELPVGSVYQAFADVTALAAAHGANGRWWVADAPMEEGASRYAGWSLVVIATAPGRPYARTVVLDPAAPVGNGHDVLTMPLSGLASMASPARIHLVTWEGDAGIKGDRVSLGGVVLRPVGGRRDARNAFEGTPVGAGGAKAALGLDMDLFKTVLSARPVLRVTSRKDVVLVGVVVASVRPRS</sequence>
<keyword evidence="6" id="KW-0479">Metal-binding</keyword>
<feature type="compositionally biased region" description="Pro residues" evidence="3">
    <location>
        <begin position="505"/>
        <end position="519"/>
    </location>
</feature>
<feature type="region of interest" description="Disordered" evidence="3">
    <location>
        <begin position="405"/>
        <end position="443"/>
    </location>
</feature>
<dbReference type="Proteomes" id="UP000217103">
    <property type="component" value="Unassembled WGS sequence"/>
</dbReference>
<organism evidence="6 7">
    <name type="scientific">Thermostaphylospora chromogena</name>
    <dbReference type="NCBI Taxonomy" id="35622"/>
    <lineage>
        <taxon>Bacteria</taxon>
        <taxon>Bacillati</taxon>
        <taxon>Actinomycetota</taxon>
        <taxon>Actinomycetes</taxon>
        <taxon>Streptosporangiales</taxon>
        <taxon>Thermomonosporaceae</taxon>
        <taxon>Thermostaphylospora</taxon>
    </lineage>
</organism>
<feature type="region of interest" description="Disordered" evidence="3">
    <location>
        <begin position="483"/>
        <end position="555"/>
    </location>
</feature>
<evidence type="ECO:0000256" key="4">
    <source>
        <dbReference type="SAM" id="Phobius"/>
    </source>
</evidence>
<reference evidence="6 7" key="1">
    <citation type="submission" date="2016-10" db="EMBL/GenBank/DDBJ databases">
        <authorList>
            <person name="de Groot N.N."/>
        </authorList>
    </citation>
    <scope>NUCLEOTIDE SEQUENCE [LARGE SCALE GENOMIC DNA]</scope>
    <source>
        <strain evidence="6 7">DSM 43794</strain>
    </source>
</reference>
<dbReference type="SUPFAM" id="SSF88659">
    <property type="entry name" value="Sigma3 and sigma4 domains of RNA polymerase sigma factors"/>
    <property type="match status" value="1"/>
</dbReference>
<evidence type="ECO:0000256" key="2">
    <source>
        <dbReference type="ARBA" id="ARBA00023163"/>
    </source>
</evidence>
<feature type="region of interest" description="Disordered" evidence="3">
    <location>
        <begin position="101"/>
        <end position="218"/>
    </location>
</feature>
<feature type="domain" description="Putative zinc-finger" evidence="5">
    <location>
        <begin position="315"/>
        <end position="349"/>
    </location>
</feature>
<evidence type="ECO:0000256" key="1">
    <source>
        <dbReference type="ARBA" id="ARBA00023015"/>
    </source>
</evidence>
<proteinExistence type="predicted"/>